<keyword evidence="2" id="KW-0677">Repeat</keyword>
<dbReference type="GO" id="GO:0005634">
    <property type="term" value="C:nucleus"/>
    <property type="evidence" value="ECO:0007669"/>
    <property type="project" value="UniProtKB-SubCell"/>
</dbReference>
<keyword evidence="4" id="KW-0238">DNA-binding</keyword>
<dbReference type="PROSITE" id="PS50090">
    <property type="entry name" value="MYB_LIKE"/>
    <property type="match status" value="2"/>
</dbReference>
<dbReference type="InterPro" id="IPR009057">
    <property type="entry name" value="Homeodomain-like_sf"/>
</dbReference>
<gene>
    <name evidence="11" type="primary">LOC113869479</name>
</gene>
<feature type="region of interest" description="Disordered" evidence="7">
    <location>
        <begin position="1"/>
        <end position="23"/>
    </location>
</feature>
<dbReference type="GO" id="GO:0000978">
    <property type="term" value="F:RNA polymerase II cis-regulatory region sequence-specific DNA binding"/>
    <property type="evidence" value="ECO:0007669"/>
    <property type="project" value="TreeGrafter"/>
</dbReference>
<evidence type="ECO:0000256" key="3">
    <source>
        <dbReference type="ARBA" id="ARBA00023015"/>
    </source>
</evidence>
<evidence type="ECO:0000256" key="7">
    <source>
        <dbReference type="SAM" id="MobiDB-lite"/>
    </source>
</evidence>
<name>A0A8B8LZB0_ABRPR</name>
<dbReference type="FunFam" id="1.10.10.60:FF:000060">
    <property type="entry name" value="MYB transcription factor"/>
    <property type="match status" value="1"/>
</dbReference>
<evidence type="ECO:0000256" key="2">
    <source>
        <dbReference type="ARBA" id="ARBA00022737"/>
    </source>
</evidence>
<dbReference type="SUPFAM" id="SSF46689">
    <property type="entry name" value="Homeodomain-like"/>
    <property type="match status" value="1"/>
</dbReference>
<protein>
    <submittedName>
        <fullName evidence="11">Transcription factor MYB56</fullName>
    </submittedName>
</protein>
<evidence type="ECO:0000256" key="6">
    <source>
        <dbReference type="ARBA" id="ARBA00023242"/>
    </source>
</evidence>
<dbReference type="PANTHER" id="PTHR45614:SF100">
    <property type="entry name" value="MYB TRANSCRIPTION FACTOR"/>
    <property type="match status" value="1"/>
</dbReference>
<dbReference type="OrthoDB" id="1407199at2759"/>
<dbReference type="SMART" id="SM00717">
    <property type="entry name" value="SANT"/>
    <property type="match status" value="2"/>
</dbReference>
<evidence type="ECO:0000313" key="10">
    <source>
        <dbReference type="Proteomes" id="UP000694853"/>
    </source>
</evidence>
<dbReference type="InterPro" id="IPR001005">
    <property type="entry name" value="SANT/Myb"/>
</dbReference>
<feature type="domain" description="HTH myb-type" evidence="9">
    <location>
        <begin position="15"/>
        <end position="70"/>
    </location>
</feature>
<keyword evidence="10" id="KW-1185">Reference proteome</keyword>
<dbReference type="KEGG" id="aprc:113869479"/>
<feature type="domain" description="HTH myb-type" evidence="9">
    <location>
        <begin position="72"/>
        <end position="121"/>
    </location>
</feature>
<dbReference type="Pfam" id="PF13921">
    <property type="entry name" value="Myb_DNA-bind_6"/>
    <property type="match status" value="1"/>
</dbReference>
<accession>A0A8B8LZB0</accession>
<sequence length="308" mass="34235">MGRARSSRSTSTESKKSCNRGHWRPAEDERLKQLVKQYGPQNWNFISEHLEGRSGKSCRLRWYNQLDPNIIKKPFTDEDEETLLALHKVKGNKWAAIARFFPGRTDNAVKNHFHVLTARRRRERLTLFGDTIGHNSRMNFNLQNYKNKGIFGVSSSQTPSTPWTLFSGSSTITSSFDASCVVNKAHKDSSVSSSAAEKSSSSYDFEAVGSSILGSYHSFTAPGLPSIGKVVPLPRKFSNYNNYGHRTYVDSIKSSITGKTPRDNALCKSSTMISNEKEPLNLKQKGVSFIDFLGVGSSSAHDDNISGP</sequence>
<dbReference type="GeneID" id="113869479"/>
<evidence type="ECO:0000256" key="1">
    <source>
        <dbReference type="ARBA" id="ARBA00004123"/>
    </source>
</evidence>
<organism evidence="10 11">
    <name type="scientific">Abrus precatorius</name>
    <name type="common">Indian licorice</name>
    <name type="synonym">Glycine abrus</name>
    <dbReference type="NCBI Taxonomy" id="3816"/>
    <lineage>
        <taxon>Eukaryota</taxon>
        <taxon>Viridiplantae</taxon>
        <taxon>Streptophyta</taxon>
        <taxon>Embryophyta</taxon>
        <taxon>Tracheophyta</taxon>
        <taxon>Spermatophyta</taxon>
        <taxon>Magnoliopsida</taxon>
        <taxon>eudicotyledons</taxon>
        <taxon>Gunneridae</taxon>
        <taxon>Pentapetalae</taxon>
        <taxon>rosids</taxon>
        <taxon>fabids</taxon>
        <taxon>Fabales</taxon>
        <taxon>Fabaceae</taxon>
        <taxon>Papilionoideae</taxon>
        <taxon>50 kb inversion clade</taxon>
        <taxon>NPAAA clade</taxon>
        <taxon>indigoferoid/millettioid clade</taxon>
        <taxon>Abreae</taxon>
        <taxon>Abrus</taxon>
    </lineage>
</organism>
<dbReference type="RefSeq" id="XP_027361610.1">
    <property type="nucleotide sequence ID" value="XM_027505809.1"/>
</dbReference>
<feature type="domain" description="Myb-like" evidence="8">
    <location>
        <begin position="67"/>
        <end position="117"/>
    </location>
</feature>
<evidence type="ECO:0000256" key="5">
    <source>
        <dbReference type="ARBA" id="ARBA00023163"/>
    </source>
</evidence>
<dbReference type="PANTHER" id="PTHR45614">
    <property type="entry name" value="MYB PROTEIN-RELATED"/>
    <property type="match status" value="1"/>
</dbReference>
<keyword evidence="3" id="KW-0805">Transcription regulation</keyword>
<keyword evidence="5" id="KW-0804">Transcription</keyword>
<comment type="subcellular location">
    <subcellularLocation>
        <location evidence="1">Nucleus</location>
    </subcellularLocation>
</comment>
<dbReference type="CDD" id="cd00167">
    <property type="entry name" value="SANT"/>
    <property type="match status" value="2"/>
</dbReference>
<dbReference type="PROSITE" id="PS51294">
    <property type="entry name" value="HTH_MYB"/>
    <property type="match status" value="2"/>
</dbReference>
<keyword evidence="6" id="KW-0539">Nucleus</keyword>
<proteinExistence type="predicted"/>
<evidence type="ECO:0000259" key="8">
    <source>
        <dbReference type="PROSITE" id="PS50090"/>
    </source>
</evidence>
<dbReference type="Gene3D" id="1.10.10.60">
    <property type="entry name" value="Homeodomain-like"/>
    <property type="match status" value="2"/>
</dbReference>
<dbReference type="Proteomes" id="UP000694853">
    <property type="component" value="Unplaced"/>
</dbReference>
<reference evidence="11" key="2">
    <citation type="submission" date="2025-08" db="UniProtKB">
        <authorList>
            <consortium name="RefSeq"/>
        </authorList>
    </citation>
    <scope>IDENTIFICATION</scope>
    <source>
        <tissue evidence="11">Young leaves</tissue>
    </source>
</reference>
<evidence type="ECO:0000313" key="11">
    <source>
        <dbReference type="RefSeq" id="XP_027361610.1"/>
    </source>
</evidence>
<evidence type="ECO:0000256" key="4">
    <source>
        <dbReference type="ARBA" id="ARBA00023125"/>
    </source>
</evidence>
<dbReference type="GO" id="GO:0000981">
    <property type="term" value="F:DNA-binding transcription factor activity, RNA polymerase II-specific"/>
    <property type="evidence" value="ECO:0007669"/>
    <property type="project" value="TreeGrafter"/>
</dbReference>
<feature type="domain" description="Myb-like" evidence="8">
    <location>
        <begin position="15"/>
        <end position="66"/>
    </location>
</feature>
<dbReference type="AlphaFoldDB" id="A0A8B8LZB0"/>
<reference evidence="10" key="1">
    <citation type="journal article" date="2019" name="Toxins">
        <title>Detection of Abrin-Like and Prepropulchellin-Like Toxin Genes and Transcripts Using Whole Genome Sequencing and Full-Length Transcript Sequencing of Abrus precatorius.</title>
        <authorList>
            <person name="Hovde B.T."/>
            <person name="Daligault H.E."/>
            <person name="Hanschen E.R."/>
            <person name="Kunde Y.A."/>
            <person name="Johnson M.B."/>
            <person name="Starkenburg S.R."/>
            <person name="Johnson S.L."/>
        </authorList>
    </citation>
    <scope>NUCLEOTIDE SEQUENCE [LARGE SCALE GENOMIC DNA]</scope>
</reference>
<dbReference type="InterPro" id="IPR017930">
    <property type="entry name" value="Myb_dom"/>
</dbReference>
<evidence type="ECO:0000259" key="9">
    <source>
        <dbReference type="PROSITE" id="PS51294"/>
    </source>
</evidence>
<dbReference type="InterPro" id="IPR050560">
    <property type="entry name" value="MYB_TF"/>
</dbReference>